<name>A0AAN9G4W8_9CAEN</name>
<evidence type="ECO:0000256" key="5">
    <source>
        <dbReference type="ARBA" id="ARBA00022737"/>
    </source>
</evidence>
<keyword evidence="1 10" id="KW-0728">SH3 domain</keyword>
<dbReference type="InterPro" id="IPR001715">
    <property type="entry name" value="CH_dom"/>
</dbReference>
<evidence type="ECO:0000256" key="6">
    <source>
        <dbReference type="ARBA" id="ARBA00022771"/>
    </source>
</evidence>
<dbReference type="PROSITE" id="PS50001">
    <property type="entry name" value="SH2"/>
    <property type="match status" value="1"/>
</dbReference>
<dbReference type="InterPro" id="IPR001452">
    <property type="entry name" value="SH3_domain"/>
</dbReference>
<dbReference type="PROSITE" id="PS50002">
    <property type="entry name" value="SH3"/>
    <property type="match status" value="2"/>
</dbReference>
<dbReference type="InterPro" id="IPR036872">
    <property type="entry name" value="CH_dom_sf"/>
</dbReference>
<dbReference type="SMART" id="SM00233">
    <property type="entry name" value="PH"/>
    <property type="match status" value="1"/>
</dbReference>
<feature type="region of interest" description="Disordered" evidence="11">
    <location>
        <begin position="586"/>
        <end position="605"/>
    </location>
</feature>
<reference evidence="18 19" key="1">
    <citation type="submission" date="2024-02" db="EMBL/GenBank/DDBJ databases">
        <title>Chromosome-scale genome assembly of the rough periwinkle Littorina saxatilis.</title>
        <authorList>
            <person name="De Jode A."/>
            <person name="Faria R."/>
            <person name="Formenti G."/>
            <person name="Sims Y."/>
            <person name="Smith T.P."/>
            <person name="Tracey A."/>
            <person name="Wood J.M.D."/>
            <person name="Zagrodzka Z.B."/>
            <person name="Johannesson K."/>
            <person name="Butlin R.K."/>
            <person name="Leder E.H."/>
        </authorList>
    </citation>
    <scope>NUCLEOTIDE SEQUENCE [LARGE SCALE GENOMIC DNA]</scope>
    <source>
        <strain evidence="18">Snail1</strain>
        <tissue evidence="18">Muscle</tissue>
    </source>
</reference>
<dbReference type="Pfam" id="PF00621">
    <property type="entry name" value="RhoGEF"/>
    <property type="match status" value="1"/>
</dbReference>
<evidence type="ECO:0000256" key="11">
    <source>
        <dbReference type="SAM" id="MobiDB-lite"/>
    </source>
</evidence>
<dbReference type="GO" id="GO:0035556">
    <property type="term" value="P:intracellular signal transduction"/>
    <property type="evidence" value="ECO:0007669"/>
    <property type="project" value="InterPro"/>
</dbReference>
<dbReference type="PANTHER" id="PTHR45818">
    <property type="entry name" value="PROTEIN VAV"/>
    <property type="match status" value="1"/>
</dbReference>
<dbReference type="InterPro" id="IPR037832">
    <property type="entry name" value="PH_Vav"/>
</dbReference>
<evidence type="ECO:0000256" key="1">
    <source>
        <dbReference type="ARBA" id="ARBA00022443"/>
    </source>
</evidence>
<evidence type="ECO:0000259" key="13">
    <source>
        <dbReference type="PROSITE" id="PS50002"/>
    </source>
</evidence>
<dbReference type="PANTHER" id="PTHR45818:SF3">
    <property type="entry name" value="PROTEIN VAV"/>
    <property type="match status" value="1"/>
</dbReference>
<evidence type="ECO:0000259" key="12">
    <source>
        <dbReference type="PROSITE" id="PS50001"/>
    </source>
</evidence>
<feature type="compositionally biased region" description="Basic and acidic residues" evidence="11">
    <location>
        <begin position="586"/>
        <end position="602"/>
    </location>
</feature>
<dbReference type="InterPro" id="IPR000980">
    <property type="entry name" value="SH2"/>
</dbReference>
<dbReference type="FunFam" id="1.10.418.10:FF:000019">
    <property type="entry name" value="Vav guanine nucleotide exchange factor 2"/>
    <property type="match status" value="1"/>
</dbReference>
<dbReference type="PROSITE" id="PS50021">
    <property type="entry name" value="CH"/>
    <property type="match status" value="1"/>
</dbReference>
<evidence type="ECO:0000259" key="14">
    <source>
        <dbReference type="PROSITE" id="PS50003"/>
    </source>
</evidence>
<dbReference type="Proteomes" id="UP001374579">
    <property type="component" value="Unassembled WGS sequence"/>
</dbReference>
<keyword evidence="3" id="KW-0344">Guanine-nucleotide releasing factor</keyword>
<dbReference type="InterPro" id="IPR002219">
    <property type="entry name" value="PKC_DAG/PE"/>
</dbReference>
<feature type="domain" description="Phorbol-ester/DAG-type" evidence="17">
    <location>
        <begin position="542"/>
        <end position="592"/>
    </location>
</feature>
<accession>A0AAN9G4W8</accession>
<protein>
    <recommendedName>
        <fullName evidence="20">Guanine nucleotide exchange factor VAV2</fullName>
    </recommendedName>
</protein>
<keyword evidence="5" id="KW-0677">Repeat</keyword>
<keyword evidence="19" id="KW-1185">Reference proteome</keyword>
<dbReference type="PROSITE" id="PS50081">
    <property type="entry name" value="ZF_DAG_PE_2"/>
    <property type="match status" value="1"/>
</dbReference>
<dbReference type="PRINTS" id="PR00401">
    <property type="entry name" value="SH2DOMAIN"/>
</dbReference>
<evidence type="ECO:0008006" key="20">
    <source>
        <dbReference type="Google" id="ProtNLM"/>
    </source>
</evidence>
<evidence type="ECO:0000256" key="7">
    <source>
        <dbReference type="ARBA" id="ARBA00022833"/>
    </source>
</evidence>
<evidence type="ECO:0000256" key="4">
    <source>
        <dbReference type="ARBA" id="ARBA00022723"/>
    </source>
</evidence>
<dbReference type="Gene3D" id="2.30.30.40">
    <property type="entry name" value="SH3 Domains"/>
    <property type="match status" value="2"/>
</dbReference>
<evidence type="ECO:0000256" key="2">
    <source>
        <dbReference type="ARBA" id="ARBA00022553"/>
    </source>
</evidence>
<dbReference type="EMBL" id="JBAMIC010000018">
    <property type="protein sequence ID" value="KAK7095416.1"/>
    <property type="molecule type" value="Genomic_DNA"/>
</dbReference>
<dbReference type="Gene3D" id="1.20.900.10">
    <property type="entry name" value="Dbl homology (DH) domain"/>
    <property type="match status" value="1"/>
</dbReference>
<feature type="domain" description="SH3" evidence="13">
    <location>
        <begin position="825"/>
        <end position="888"/>
    </location>
</feature>
<dbReference type="CDD" id="cd21201">
    <property type="entry name" value="CH_VAV"/>
    <property type="match status" value="1"/>
</dbReference>
<evidence type="ECO:0000259" key="16">
    <source>
        <dbReference type="PROSITE" id="PS50021"/>
    </source>
</evidence>
<feature type="domain" description="SH3" evidence="13">
    <location>
        <begin position="605"/>
        <end position="670"/>
    </location>
</feature>
<dbReference type="PROSITE" id="PS50003">
    <property type="entry name" value="PH_DOMAIN"/>
    <property type="match status" value="1"/>
</dbReference>
<dbReference type="InterPro" id="IPR036860">
    <property type="entry name" value="SH2_dom_sf"/>
</dbReference>
<dbReference type="Gene3D" id="1.10.418.10">
    <property type="entry name" value="Calponin-like domain"/>
    <property type="match status" value="1"/>
</dbReference>
<dbReference type="Gene3D" id="2.30.29.30">
    <property type="entry name" value="Pleckstrin-homology domain (PH domain)/Phosphotyrosine-binding domain (PTB)"/>
    <property type="match status" value="1"/>
</dbReference>
<dbReference type="CDD" id="cd01223">
    <property type="entry name" value="PH_Vav"/>
    <property type="match status" value="1"/>
</dbReference>
<dbReference type="PROSITE" id="PS50010">
    <property type="entry name" value="DH_2"/>
    <property type="match status" value="1"/>
</dbReference>
<dbReference type="CDD" id="cd00160">
    <property type="entry name" value="RhoGEF"/>
    <property type="match status" value="1"/>
</dbReference>
<evidence type="ECO:0000259" key="17">
    <source>
        <dbReference type="PROSITE" id="PS50081"/>
    </source>
</evidence>
<dbReference type="SUPFAM" id="SSF48065">
    <property type="entry name" value="DBL homology domain (DH-domain)"/>
    <property type="match status" value="1"/>
</dbReference>
<dbReference type="Pfam" id="PF22697">
    <property type="entry name" value="SOS1_NGEF_PH"/>
    <property type="match status" value="1"/>
</dbReference>
<dbReference type="InterPro" id="IPR055251">
    <property type="entry name" value="SOS1_NGEF_PH"/>
</dbReference>
<evidence type="ECO:0000259" key="15">
    <source>
        <dbReference type="PROSITE" id="PS50010"/>
    </source>
</evidence>
<dbReference type="SMART" id="SM00325">
    <property type="entry name" value="RhoGEF"/>
    <property type="match status" value="1"/>
</dbReference>
<dbReference type="GO" id="GO:0005737">
    <property type="term" value="C:cytoplasm"/>
    <property type="evidence" value="ECO:0007669"/>
    <property type="project" value="TreeGrafter"/>
</dbReference>
<dbReference type="SMART" id="SM00109">
    <property type="entry name" value="C1"/>
    <property type="match status" value="1"/>
</dbReference>
<evidence type="ECO:0000313" key="18">
    <source>
        <dbReference type="EMBL" id="KAK7095416.1"/>
    </source>
</evidence>
<dbReference type="GO" id="GO:0005085">
    <property type="term" value="F:guanyl-nucleotide exchange factor activity"/>
    <property type="evidence" value="ECO:0007669"/>
    <property type="project" value="UniProtKB-KW"/>
</dbReference>
<dbReference type="Gene3D" id="3.30.505.10">
    <property type="entry name" value="SH2 domain"/>
    <property type="match status" value="1"/>
</dbReference>
<keyword evidence="2" id="KW-0597">Phosphoprotein</keyword>
<evidence type="ECO:0000256" key="10">
    <source>
        <dbReference type="PROSITE-ProRule" id="PRU00192"/>
    </source>
</evidence>
<keyword evidence="8 9" id="KW-0727">SH2 domain</keyword>
<dbReference type="SMART" id="SM00033">
    <property type="entry name" value="CH"/>
    <property type="match status" value="1"/>
</dbReference>
<dbReference type="Gene3D" id="3.30.60.20">
    <property type="match status" value="1"/>
</dbReference>
<evidence type="ECO:0000256" key="3">
    <source>
        <dbReference type="ARBA" id="ARBA00022658"/>
    </source>
</evidence>
<dbReference type="SMART" id="SM00326">
    <property type="entry name" value="SH3"/>
    <property type="match status" value="2"/>
</dbReference>
<proteinExistence type="predicted"/>
<dbReference type="Pfam" id="PF00307">
    <property type="entry name" value="CH"/>
    <property type="match status" value="1"/>
</dbReference>
<evidence type="ECO:0000313" key="19">
    <source>
        <dbReference type="Proteomes" id="UP001374579"/>
    </source>
</evidence>
<dbReference type="GO" id="GO:0008270">
    <property type="term" value="F:zinc ion binding"/>
    <property type="evidence" value="ECO:0007669"/>
    <property type="project" value="UniProtKB-KW"/>
</dbReference>
<comment type="caution">
    <text evidence="18">The sequence shown here is derived from an EMBL/GenBank/DDBJ whole genome shotgun (WGS) entry which is preliminary data.</text>
</comment>
<dbReference type="SUPFAM" id="SSF47576">
    <property type="entry name" value="Calponin-homology domain, CH-domain"/>
    <property type="match status" value="1"/>
</dbReference>
<sequence>MAAEEWRQCVDWLVQCQILPSDHKATKRDGTAFDLAQALRDGVLICHLLNQLKPGSVDPKDFSPRPQMSQFLCMKNIRTFLQTCSKAFGLGEADLFQPLDLFDVKDFRKVLETLSKLSKTDIAKRKYSGFPPATRPHHVDEDEDIYGNLQELAIENDLEDQEDIYDTVYQEDEDKIYDDLCYRPDTRRQSTTGTPLQPKTKRDHCIKELLDTEKNYVDALEMIVTQFIKPLQPHLDPEKMETIFCRIEILLEVHKALKTELQSSVMMGTPQLSEIFVRYKPKLLVYGDFCSNLPKAQALIDDMCQQDAFKQKIQECERKANESKFRLRDLLHVPMQRVLKYHLLMRELIKNTEKTDNDRPGLEMALEAMQDLSLYVNEVKRDHEALQLIEEIQDSINDLKMPANTSLKDYGRFQKDGELKVLSHMDSRVRNRTDSHRNAEKRHIFLFDKVMLMCKARMVDKILWGETYSFKDAIVLGEYKTDDSAVPNDKKGDKWNYPFIMVKHDKRMAFTFFAKTEDQRQKWMEAIALALDNTQPAAAGGSRSYIMHTFDKPKECDVCKKLLRGVFFQGYLCQENQMSVHKECIGKPPQGEKPRPPRHPHEPGMTPFKGKAAEGYKGTPAPPPAMRPVLTFDKDSIIDVLDQPHASWWKGRSNGVEGFFPSRCVTMHRIQRKESYLHVQGGRVVSNGEDLSALPPPAPHSVANGPDYVNDPNSLHAYNWYVGEMERPAAQRQLDACPDGTYLIRVTNNPVRKGELSLSIKYANAVRHIKVNRSPQGRFFLADGRYFDGVQNLVEHYETNELSDSFPDVATTLRIPYKTVATGARILGYAVAVYDYAATSTSQVTLKLNDRIAILSKNGQDKGWWKGENLRTKKVGYFPLAYVDEEDS</sequence>
<dbReference type="Pfam" id="PF00130">
    <property type="entry name" value="C1_1"/>
    <property type="match status" value="1"/>
</dbReference>
<dbReference type="SUPFAM" id="SSF50729">
    <property type="entry name" value="PH domain-like"/>
    <property type="match status" value="1"/>
</dbReference>
<keyword evidence="4" id="KW-0479">Metal-binding</keyword>
<dbReference type="Pfam" id="PF00017">
    <property type="entry name" value="SH2"/>
    <property type="match status" value="1"/>
</dbReference>
<dbReference type="CDD" id="cd20810">
    <property type="entry name" value="C1_VAV"/>
    <property type="match status" value="1"/>
</dbReference>
<feature type="domain" description="DH" evidence="15">
    <location>
        <begin position="201"/>
        <end position="379"/>
    </location>
</feature>
<evidence type="ECO:0000256" key="8">
    <source>
        <dbReference type="ARBA" id="ARBA00022999"/>
    </source>
</evidence>
<dbReference type="SUPFAM" id="SSF50044">
    <property type="entry name" value="SH3-domain"/>
    <property type="match status" value="2"/>
</dbReference>
<dbReference type="InterPro" id="IPR001331">
    <property type="entry name" value="GDS_CDC24_CS"/>
</dbReference>
<dbReference type="GO" id="GO:0016477">
    <property type="term" value="P:cell migration"/>
    <property type="evidence" value="ECO:0007669"/>
    <property type="project" value="TreeGrafter"/>
</dbReference>
<feature type="domain" description="PH" evidence="14">
    <location>
        <begin position="412"/>
        <end position="532"/>
    </location>
</feature>
<feature type="domain" description="Calponin-homology (CH)" evidence="16">
    <location>
        <begin position="3"/>
        <end position="122"/>
    </location>
</feature>
<dbReference type="CDD" id="cd00174">
    <property type="entry name" value="SH3"/>
    <property type="match status" value="1"/>
</dbReference>
<dbReference type="AlphaFoldDB" id="A0AAN9G4W8"/>
<gene>
    <name evidence="18" type="ORF">V1264_006826</name>
</gene>
<dbReference type="SUPFAM" id="SSF55550">
    <property type="entry name" value="SH2 domain"/>
    <property type="match status" value="1"/>
</dbReference>
<dbReference type="InterPro" id="IPR011993">
    <property type="entry name" value="PH-like_dom_sf"/>
</dbReference>
<dbReference type="InterPro" id="IPR036028">
    <property type="entry name" value="SH3-like_dom_sf"/>
</dbReference>
<dbReference type="InterPro" id="IPR035899">
    <property type="entry name" value="DBL_dom_sf"/>
</dbReference>
<organism evidence="18 19">
    <name type="scientific">Littorina saxatilis</name>
    <dbReference type="NCBI Taxonomy" id="31220"/>
    <lineage>
        <taxon>Eukaryota</taxon>
        <taxon>Metazoa</taxon>
        <taxon>Spiralia</taxon>
        <taxon>Lophotrochozoa</taxon>
        <taxon>Mollusca</taxon>
        <taxon>Gastropoda</taxon>
        <taxon>Caenogastropoda</taxon>
        <taxon>Littorinimorpha</taxon>
        <taxon>Littorinoidea</taxon>
        <taxon>Littorinidae</taxon>
        <taxon>Littorina</taxon>
    </lineage>
</organism>
<dbReference type="InterPro" id="IPR001849">
    <property type="entry name" value="PH_domain"/>
</dbReference>
<evidence type="ECO:0000256" key="9">
    <source>
        <dbReference type="PROSITE-ProRule" id="PRU00191"/>
    </source>
</evidence>
<dbReference type="SMART" id="SM00252">
    <property type="entry name" value="SH2"/>
    <property type="match status" value="1"/>
</dbReference>
<dbReference type="InterPro" id="IPR000219">
    <property type="entry name" value="DH_dom"/>
</dbReference>
<keyword evidence="6" id="KW-0863">Zinc-finger</keyword>
<dbReference type="Pfam" id="PF00018">
    <property type="entry name" value="SH3_1"/>
    <property type="match status" value="2"/>
</dbReference>
<dbReference type="PROSITE" id="PS00741">
    <property type="entry name" value="DH_1"/>
    <property type="match status" value="1"/>
</dbReference>
<keyword evidence="7" id="KW-0862">Zinc</keyword>
<feature type="domain" description="SH2" evidence="12">
    <location>
        <begin position="720"/>
        <end position="817"/>
    </location>
</feature>